<dbReference type="AlphaFoldDB" id="A0AAD8IGD7"/>
<dbReference type="EMBL" id="JAUIZM010000005">
    <property type="protein sequence ID" value="KAK1384461.1"/>
    <property type="molecule type" value="Genomic_DNA"/>
</dbReference>
<accession>A0AAD8IGD7</accession>
<evidence type="ECO:0000256" key="2">
    <source>
        <dbReference type="ARBA" id="ARBA00022670"/>
    </source>
</evidence>
<dbReference type="GO" id="GO:0006508">
    <property type="term" value="P:proteolysis"/>
    <property type="evidence" value="ECO:0007669"/>
    <property type="project" value="UniProtKB-KW"/>
</dbReference>
<evidence type="ECO:0000256" key="3">
    <source>
        <dbReference type="ARBA" id="ARBA00022801"/>
    </source>
</evidence>
<feature type="compositionally biased region" description="Basic and acidic residues" evidence="4">
    <location>
        <begin position="450"/>
        <end position="464"/>
    </location>
</feature>
<evidence type="ECO:0000313" key="7">
    <source>
        <dbReference type="Proteomes" id="UP001237642"/>
    </source>
</evidence>
<dbReference type="Gene3D" id="3.40.395.10">
    <property type="entry name" value="Adenoviral Proteinase, Chain A"/>
    <property type="match status" value="1"/>
</dbReference>
<organism evidence="6 7">
    <name type="scientific">Heracleum sosnowskyi</name>
    <dbReference type="NCBI Taxonomy" id="360622"/>
    <lineage>
        <taxon>Eukaryota</taxon>
        <taxon>Viridiplantae</taxon>
        <taxon>Streptophyta</taxon>
        <taxon>Embryophyta</taxon>
        <taxon>Tracheophyta</taxon>
        <taxon>Spermatophyta</taxon>
        <taxon>Magnoliopsida</taxon>
        <taxon>eudicotyledons</taxon>
        <taxon>Gunneridae</taxon>
        <taxon>Pentapetalae</taxon>
        <taxon>asterids</taxon>
        <taxon>campanulids</taxon>
        <taxon>Apiales</taxon>
        <taxon>Apiaceae</taxon>
        <taxon>Apioideae</taxon>
        <taxon>apioid superclade</taxon>
        <taxon>Tordylieae</taxon>
        <taxon>Tordyliinae</taxon>
        <taxon>Heracleum</taxon>
    </lineage>
</organism>
<dbReference type="InterPro" id="IPR058352">
    <property type="entry name" value="DUF8039"/>
</dbReference>
<protein>
    <recommendedName>
        <fullName evidence="5">Ubiquitin-like protease family profile domain-containing protein</fullName>
    </recommendedName>
</protein>
<evidence type="ECO:0000259" key="5">
    <source>
        <dbReference type="PROSITE" id="PS50600"/>
    </source>
</evidence>
<evidence type="ECO:0000313" key="6">
    <source>
        <dbReference type="EMBL" id="KAK1384461.1"/>
    </source>
</evidence>
<dbReference type="GO" id="GO:0008234">
    <property type="term" value="F:cysteine-type peptidase activity"/>
    <property type="evidence" value="ECO:0007669"/>
    <property type="project" value="InterPro"/>
</dbReference>
<proteinExistence type="inferred from homology"/>
<dbReference type="PANTHER" id="PTHR33018:SF31">
    <property type="entry name" value="TRANSPOSASE, PTTA_EN_SPM, PLANT"/>
    <property type="match status" value="1"/>
</dbReference>
<reference evidence="6" key="2">
    <citation type="submission" date="2023-05" db="EMBL/GenBank/DDBJ databases">
        <authorList>
            <person name="Schelkunov M.I."/>
        </authorList>
    </citation>
    <scope>NUCLEOTIDE SEQUENCE</scope>
    <source>
        <strain evidence="6">Hsosn_3</strain>
        <tissue evidence="6">Leaf</tissue>
    </source>
</reference>
<keyword evidence="3" id="KW-0378">Hydrolase</keyword>
<feature type="region of interest" description="Disordered" evidence="4">
    <location>
        <begin position="305"/>
        <end position="333"/>
    </location>
</feature>
<evidence type="ECO:0000256" key="4">
    <source>
        <dbReference type="SAM" id="MobiDB-lite"/>
    </source>
</evidence>
<dbReference type="InterPro" id="IPR003653">
    <property type="entry name" value="Peptidase_C48_C"/>
</dbReference>
<dbReference type="PANTHER" id="PTHR33018">
    <property type="entry name" value="OS10G0338966 PROTEIN-RELATED"/>
    <property type="match status" value="1"/>
</dbReference>
<gene>
    <name evidence="6" type="ORF">POM88_022196</name>
</gene>
<feature type="region of interest" description="Disordered" evidence="4">
    <location>
        <begin position="432"/>
        <end position="464"/>
    </location>
</feature>
<reference evidence="6" key="1">
    <citation type="submission" date="2023-02" db="EMBL/GenBank/DDBJ databases">
        <title>Genome of toxic invasive species Heracleum sosnowskyi carries increased number of genes despite the absence of recent whole-genome duplications.</title>
        <authorList>
            <person name="Schelkunov M."/>
            <person name="Shtratnikova V."/>
            <person name="Makarenko M."/>
            <person name="Klepikova A."/>
            <person name="Omelchenko D."/>
            <person name="Novikova G."/>
            <person name="Obukhova E."/>
            <person name="Bogdanov V."/>
            <person name="Penin A."/>
            <person name="Logacheva M."/>
        </authorList>
    </citation>
    <scope>NUCLEOTIDE SEQUENCE</scope>
    <source>
        <strain evidence="6">Hsosn_3</strain>
        <tissue evidence="6">Leaf</tissue>
    </source>
</reference>
<feature type="region of interest" description="Disordered" evidence="4">
    <location>
        <begin position="1"/>
        <end position="21"/>
    </location>
</feature>
<dbReference type="Proteomes" id="UP001237642">
    <property type="component" value="Unassembled WGS sequence"/>
</dbReference>
<dbReference type="Pfam" id="PF02902">
    <property type="entry name" value="Peptidase_C48"/>
    <property type="match status" value="1"/>
</dbReference>
<name>A0AAD8IGD7_9APIA</name>
<comment type="caution">
    <text evidence="6">The sequence shown here is derived from an EMBL/GenBank/DDBJ whole genome shotgun (WGS) entry which is preliminary data.</text>
</comment>
<dbReference type="Pfam" id="PF26133">
    <property type="entry name" value="DUF8039"/>
    <property type="match status" value="1"/>
</dbReference>
<keyword evidence="7" id="KW-1185">Reference proteome</keyword>
<feature type="compositionally biased region" description="Basic and acidic residues" evidence="4">
    <location>
        <begin position="311"/>
        <end position="320"/>
    </location>
</feature>
<dbReference type="PROSITE" id="PS50600">
    <property type="entry name" value="ULP_PROTEASE"/>
    <property type="match status" value="1"/>
</dbReference>
<keyword evidence="2" id="KW-0645">Protease</keyword>
<feature type="compositionally biased region" description="Low complexity" evidence="4">
    <location>
        <begin position="1"/>
        <end position="12"/>
    </location>
</feature>
<dbReference type="SUPFAM" id="SSF54001">
    <property type="entry name" value="Cysteine proteinases"/>
    <property type="match status" value="1"/>
</dbReference>
<comment type="similarity">
    <text evidence="1">Belongs to the peptidase C48 family.</text>
</comment>
<feature type="domain" description="Ubiquitin-like protease family profile" evidence="5">
    <location>
        <begin position="523"/>
        <end position="648"/>
    </location>
</feature>
<evidence type="ECO:0000256" key="1">
    <source>
        <dbReference type="ARBA" id="ARBA00005234"/>
    </source>
</evidence>
<dbReference type="InterPro" id="IPR038765">
    <property type="entry name" value="Papain-like_cys_pep_sf"/>
</dbReference>
<sequence>MTSGSCGTSSTDGSKDVNVTEERSARRGIVNMLKVNWNQLGQPIGKESVTLVHFVGSYARRNVPIICDDWRKKEWQNVKQNLWDEVKVIRMILVLETFNGVGDEHRKKKIRRAGNLHRGFHTRLRSMARDSNGNYSAKPPPMYAHFSSVERHWKVFVEQLMKEEFVEKSEKNKEKAKAMEARYKKACLGYARIREIIIQEKINASVENPTVSRLDGKINDPATLQILQDLVAISENLPEHELTNIGTDDLLARALPLEYPGRVRGLGWGVTKTSLQTASTSSEISKLKNDVSYLINEIKELKRKGCKPRAQSRDSSHMDNFDMDNEVSGHNDDDHDLILGEDLPQGKNPCYLYLDPGRRYVGRGMLHNDPNDRILHGIPLEEGYVRVQFEVAEKSECKTQLPRPCDDANLVGEAPGYFLAWPANLVSMKLETPPRTGNKEKVKHTMGQNKLEDKENKKLADKEKAKTSESIGYVSSRQLGYPLLNDVGHDGVLEFVRLAIMFDRVTNIQVDMGPYWNANPWIEHINKENVLEVLDAQWLSASSLAFYIRYLCEVFLSKNPDMAAKFSFVSPHIVSHLVDNSNSSLAKCLLNYVGKDHLLFVPYNVGNHWILVAINTTTESIYFMDPAPVTKTTHYDDVKALVEALVTI</sequence>